<evidence type="ECO:0000313" key="3">
    <source>
        <dbReference type="EMBL" id="WFG38790.1"/>
    </source>
</evidence>
<organism evidence="3 4">
    <name type="scientific">Candidatus Lucifugimonas marina</name>
    <dbReference type="NCBI Taxonomy" id="3038979"/>
    <lineage>
        <taxon>Bacteria</taxon>
        <taxon>Bacillati</taxon>
        <taxon>Chloroflexota</taxon>
        <taxon>Dehalococcoidia</taxon>
        <taxon>SAR202 cluster</taxon>
        <taxon>Candidatus Lucifugimonadales</taxon>
        <taxon>Candidatus Lucifugimonadaceae</taxon>
        <taxon>Candidatus Lucifugimonas</taxon>
    </lineage>
</organism>
<dbReference type="RefSeq" id="WP_342827259.1">
    <property type="nucleotide sequence ID" value="NZ_CP046146.1"/>
</dbReference>
<reference evidence="4" key="2">
    <citation type="submission" date="2023-06" db="EMBL/GenBank/DDBJ databases">
        <title>Pangenomics reveal diversification of enzyme families and niche specialization in globally abundant SAR202 bacteria.</title>
        <authorList>
            <person name="Saw J.H.W."/>
        </authorList>
    </citation>
    <scope>NUCLEOTIDE SEQUENCE [LARGE SCALE GENOMIC DNA]</scope>
    <source>
        <strain evidence="4">JH1073</strain>
    </source>
</reference>
<feature type="compositionally biased region" description="Low complexity" evidence="1">
    <location>
        <begin position="94"/>
        <end position="113"/>
    </location>
</feature>
<feature type="domain" description="Fibronectin type-III" evidence="2">
    <location>
        <begin position="316"/>
        <end position="420"/>
    </location>
</feature>
<feature type="compositionally biased region" description="Pro residues" evidence="1">
    <location>
        <begin position="171"/>
        <end position="197"/>
    </location>
</feature>
<dbReference type="SUPFAM" id="SSF49265">
    <property type="entry name" value="Fibronectin type III"/>
    <property type="match status" value="1"/>
</dbReference>
<feature type="region of interest" description="Disordered" evidence="1">
    <location>
        <begin position="67"/>
        <end position="206"/>
    </location>
</feature>
<protein>
    <recommendedName>
        <fullName evidence="2">Fibronectin type-III domain-containing protein</fullName>
    </recommendedName>
</protein>
<proteinExistence type="predicted"/>
<dbReference type="Gene3D" id="2.60.40.10">
    <property type="entry name" value="Immunoglobulins"/>
    <property type="match status" value="1"/>
</dbReference>
<evidence type="ECO:0000259" key="2">
    <source>
        <dbReference type="PROSITE" id="PS50853"/>
    </source>
</evidence>
<reference evidence="3 4" key="1">
    <citation type="submission" date="2019-11" db="EMBL/GenBank/DDBJ databases">
        <authorList>
            <person name="Cho J.-C."/>
        </authorList>
    </citation>
    <scope>NUCLEOTIDE SEQUENCE [LARGE SCALE GENOMIC DNA]</scope>
    <source>
        <strain evidence="3 4">JH1073</strain>
    </source>
</reference>
<gene>
    <name evidence="3" type="ORF">GKO48_03915</name>
</gene>
<dbReference type="InterPro" id="IPR013783">
    <property type="entry name" value="Ig-like_fold"/>
</dbReference>
<dbReference type="EMBL" id="CP046147">
    <property type="protein sequence ID" value="WFG38790.1"/>
    <property type="molecule type" value="Genomic_DNA"/>
</dbReference>
<sequence length="499" mass="52057">MPSSRKLIKTFWVKHPSIRTRATTFNFKNVALIALTGLLLATMACDEDLPLTQTAEAVAQSQIDAPPALEATPTPTVSATHTPTPPPTNPTPSPVVSTPTTAPQPTQLPNPTATIPPVSPTNTATPSPTAQPTPTSLPQPTPTTPVPIATPAPTATVIPTPTPTATATLTPIPPTETLVPPPTATPLPTSTPAPTSTPIPVDSQPPTINSFSIDKLVVDVDQQLTFSYSTSDLGGSGLLAITLQVAPHESGSPGTWTQASQAILSGSQSTSFLFDSPDSAGRFWYRAEVVDQQGNRTRSTTIGAVAVEPLVLPATTITAPTNGSTDVSTLPNLTWNAVTDAHQYWVMFAAIESDLPTDINAEDCPDCLVSVLTTNTSYTPSIALAPGTTYYWRIQAINDSGDTTKQGSYSVTSSFTTLRTTATLTLYVHDGAGGTVIQGVLVTGTDASGTAFSETTDVNGKVTITGDAGTWNFTATKSGHTDRSWSQLIDVTGDIHTFM</sequence>
<name>A0AAJ5ZGA8_9CHLR</name>
<accession>A0AAJ5ZGA8</accession>
<evidence type="ECO:0000313" key="4">
    <source>
        <dbReference type="Proteomes" id="UP001219901"/>
    </source>
</evidence>
<dbReference type="AlphaFoldDB" id="A0AAJ5ZGA8"/>
<feature type="compositionally biased region" description="Pro residues" evidence="1">
    <location>
        <begin position="129"/>
        <end position="150"/>
    </location>
</feature>
<dbReference type="PROSITE" id="PS50853">
    <property type="entry name" value="FN3"/>
    <property type="match status" value="1"/>
</dbReference>
<keyword evidence="4" id="KW-1185">Reference proteome</keyword>
<feature type="compositionally biased region" description="Pro residues" evidence="1">
    <location>
        <begin position="83"/>
        <end position="93"/>
    </location>
</feature>
<dbReference type="Proteomes" id="UP001219901">
    <property type="component" value="Chromosome"/>
</dbReference>
<dbReference type="InterPro" id="IPR003961">
    <property type="entry name" value="FN3_dom"/>
</dbReference>
<feature type="compositionally biased region" description="Low complexity" evidence="1">
    <location>
        <begin position="151"/>
        <end position="170"/>
    </location>
</feature>
<feature type="compositionally biased region" description="Low complexity" evidence="1">
    <location>
        <begin position="67"/>
        <end position="82"/>
    </location>
</feature>
<dbReference type="InterPro" id="IPR036116">
    <property type="entry name" value="FN3_sf"/>
</dbReference>
<evidence type="ECO:0000256" key="1">
    <source>
        <dbReference type="SAM" id="MobiDB-lite"/>
    </source>
</evidence>